<accession>A0ABV5ASM8</accession>
<dbReference type="GO" id="GO:0004519">
    <property type="term" value="F:endonuclease activity"/>
    <property type="evidence" value="ECO:0007669"/>
    <property type="project" value="UniProtKB-KW"/>
</dbReference>
<evidence type="ECO:0000313" key="1">
    <source>
        <dbReference type="EMBL" id="MFB5267212.1"/>
    </source>
</evidence>
<gene>
    <name evidence="1" type="ORF">ACE41H_10500</name>
</gene>
<keyword evidence="2" id="KW-1185">Reference proteome</keyword>
<dbReference type="Proteomes" id="UP001580346">
    <property type="component" value="Unassembled WGS sequence"/>
</dbReference>
<name>A0ABV5ASM8_9BACL</name>
<dbReference type="Pfam" id="PF26595">
    <property type="entry name" value="A_ENA"/>
    <property type="match status" value="1"/>
</dbReference>
<comment type="caution">
    <text evidence="1">The sequence shown here is derived from an EMBL/GenBank/DDBJ whole genome shotgun (WGS) entry which is preliminary data.</text>
</comment>
<keyword evidence="1" id="KW-0255">Endonuclease</keyword>
<organism evidence="1 2">
    <name type="scientific">Paenibacillus enshidis</name>
    <dbReference type="NCBI Taxonomy" id="1458439"/>
    <lineage>
        <taxon>Bacteria</taxon>
        <taxon>Bacillati</taxon>
        <taxon>Bacillota</taxon>
        <taxon>Bacilli</taxon>
        <taxon>Bacillales</taxon>
        <taxon>Paenibacillaceae</taxon>
        <taxon>Paenibacillus</taxon>
    </lineage>
</organism>
<dbReference type="EMBL" id="JBHHMI010000007">
    <property type="protein sequence ID" value="MFB5267212.1"/>
    <property type="molecule type" value="Genomic_DNA"/>
</dbReference>
<proteinExistence type="predicted"/>
<dbReference type="InterPro" id="IPR058705">
    <property type="entry name" value="A_ENA"/>
</dbReference>
<protein>
    <submittedName>
        <fullName evidence="1">Restriction endonuclease subunit S</fullName>
    </submittedName>
</protein>
<evidence type="ECO:0000313" key="2">
    <source>
        <dbReference type="Proteomes" id="UP001580346"/>
    </source>
</evidence>
<reference evidence="1 2" key="1">
    <citation type="submission" date="2024-09" db="EMBL/GenBank/DDBJ databases">
        <title>Paenibacillus zeirhizospherea sp. nov., isolated from surface of the maize (Zea mays) roots in a horticulture field, Hungary.</title>
        <authorList>
            <person name="Marton D."/>
            <person name="Farkas M."/>
            <person name="Bedics A."/>
            <person name="Toth E."/>
            <person name="Tancsics A."/>
            <person name="Boka K."/>
            <person name="Maroti G."/>
            <person name="Kriszt B."/>
            <person name="Cserhati M."/>
        </authorList>
    </citation>
    <scope>NUCLEOTIDE SEQUENCE [LARGE SCALE GENOMIC DNA]</scope>
    <source>
        <strain evidence="1 2">KCTC 33519</strain>
    </source>
</reference>
<dbReference type="RefSeq" id="WP_375355178.1">
    <property type="nucleotide sequence ID" value="NZ_JBHHMI010000007.1"/>
</dbReference>
<sequence length="113" mass="12587">MSREQAMMRMLESAAKMQWDIAMILEAKTVEAEKARNWIINHVGVQTFEQHEDQLKKPLEIHRQLVEMLEGLTRVQAGLCNNMKALLDADEGSGSGGMGGFMGDAMSGEDFDT</sequence>
<keyword evidence="1" id="KW-0540">Nuclease</keyword>
<keyword evidence="1" id="KW-0378">Hydrolase</keyword>